<proteinExistence type="predicted"/>
<protein>
    <submittedName>
        <fullName evidence="1">Uncharacterized protein</fullName>
    </submittedName>
</protein>
<comment type="caution">
    <text evidence="1">The sequence shown here is derived from an EMBL/GenBank/DDBJ whole genome shotgun (WGS) entry which is preliminary data.</text>
</comment>
<keyword evidence="2" id="KW-1185">Reference proteome</keyword>
<dbReference type="Proteomes" id="UP000824120">
    <property type="component" value="Chromosome 2"/>
</dbReference>
<evidence type="ECO:0000313" key="1">
    <source>
        <dbReference type="EMBL" id="KAG5625906.1"/>
    </source>
</evidence>
<reference evidence="1 2" key="1">
    <citation type="submission" date="2020-09" db="EMBL/GenBank/DDBJ databases">
        <title>De no assembly of potato wild relative species, Solanum commersonii.</title>
        <authorList>
            <person name="Cho K."/>
        </authorList>
    </citation>
    <scope>NUCLEOTIDE SEQUENCE [LARGE SCALE GENOMIC DNA]</scope>
    <source>
        <strain evidence="1">LZ3.2</strain>
        <tissue evidence="1">Leaf</tissue>
    </source>
</reference>
<gene>
    <name evidence="1" type="ORF">H5410_011124</name>
</gene>
<dbReference type="EMBL" id="JACXVP010000002">
    <property type="protein sequence ID" value="KAG5625906.1"/>
    <property type="molecule type" value="Genomic_DNA"/>
</dbReference>
<name>A0A9J6AP29_SOLCO</name>
<dbReference type="OrthoDB" id="1726583at2759"/>
<organism evidence="1 2">
    <name type="scientific">Solanum commersonii</name>
    <name type="common">Commerson's wild potato</name>
    <name type="synonym">Commerson's nightshade</name>
    <dbReference type="NCBI Taxonomy" id="4109"/>
    <lineage>
        <taxon>Eukaryota</taxon>
        <taxon>Viridiplantae</taxon>
        <taxon>Streptophyta</taxon>
        <taxon>Embryophyta</taxon>
        <taxon>Tracheophyta</taxon>
        <taxon>Spermatophyta</taxon>
        <taxon>Magnoliopsida</taxon>
        <taxon>eudicotyledons</taxon>
        <taxon>Gunneridae</taxon>
        <taxon>Pentapetalae</taxon>
        <taxon>asterids</taxon>
        <taxon>lamiids</taxon>
        <taxon>Solanales</taxon>
        <taxon>Solanaceae</taxon>
        <taxon>Solanoideae</taxon>
        <taxon>Solaneae</taxon>
        <taxon>Solanum</taxon>
    </lineage>
</organism>
<accession>A0A9J6AP29</accession>
<sequence>MAMDTLSNIRTLLLNVNKDLAVVSIKTNIIRNKSNITACLTHDLLIVYNSLGCDLTKDHDQVGLGASFTCNFALRILLKAGIKNCIRDLITELVWVTLVHRLGVQLLHITNNEMLETDATSISENSPAC</sequence>
<evidence type="ECO:0000313" key="2">
    <source>
        <dbReference type="Proteomes" id="UP000824120"/>
    </source>
</evidence>
<dbReference type="AlphaFoldDB" id="A0A9J6AP29"/>